<name>A0AAV4J802_9GAST</name>
<dbReference type="EMBL" id="BMAT01010042">
    <property type="protein sequence ID" value="GFS18933.1"/>
    <property type="molecule type" value="Genomic_DNA"/>
</dbReference>
<feature type="domain" description="Reverse transcriptase" evidence="2">
    <location>
        <begin position="266"/>
        <end position="509"/>
    </location>
</feature>
<dbReference type="Pfam" id="PF00078">
    <property type="entry name" value="RVT_1"/>
    <property type="match status" value="1"/>
</dbReference>
<reference evidence="3 4" key="1">
    <citation type="journal article" date="2021" name="Elife">
        <title>Chloroplast acquisition without the gene transfer in kleptoplastic sea slugs, Plakobranchus ocellatus.</title>
        <authorList>
            <person name="Maeda T."/>
            <person name="Takahashi S."/>
            <person name="Yoshida T."/>
            <person name="Shimamura S."/>
            <person name="Takaki Y."/>
            <person name="Nagai Y."/>
            <person name="Toyoda A."/>
            <person name="Suzuki Y."/>
            <person name="Arimoto A."/>
            <person name="Ishii H."/>
            <person name="Satoh N."/>
            <person name="Nishiyama T."/>
            <person name="Hasebe M."/>
            <person name="Maruyama T."/>
            <person name="Minagawa J."/>
            <person name="Obokata J."/>
            <person name="Shigenobu S."/>
        </authorList>
    </citation>
    <scope>NUCLEOTIDE SEQUENCE [LARGE SCALE GENOMIC DNA]</scope>
</reference>
<keyword evidence="4" id="KW-1185">Reference proteome</keyword>
<dbReference type="PANTHER" id="PTHR21301">
    <property type="entry name" value="REVERSE TRANSCRIPTASE"/>
    <property type="match status" value="1"/>
</dbReference>
<dbReference type="PANTHER" id="PTHR21301:SF10">
    <property type="entry name" value="REVERSE TRANSCRIPTASE DOMAIN-CONTAINING PROTEIN"/>
    <property type="match status" value="1"/>
</dbReference>
<dbReference type="InterPro" id="IPR035901">
    <property type="entry name" value="GIY-YIG_endonuc_sf"/>
</dbReference>
<feature type="region of interest" description="Disordered" evidence="1">
    <location>
        <begin position="579"/>
        <end position="599"/>
    </location>
</feature>
<gene>
    <name evidence="3" type="ORF">ElyMa_005019000</name>
</gene>
<dbReference type="Pfam" id="PF26215">
    <property type="entry name" value="HTH_animal"/>
    <property type="match status" value="1"/>
</dbReference>
<protein>
    <recommendedName>
        <fullName evidence="2">Reverse transcriptase domain-containing protein</fullName>
    </recommendedName>
</protein>
<proteinExistence type="predicted"/>
<feature type="region of interest" description="Disordered" evidence="1">
    <location>
        <begin position="127"/>
        <end position="147"/>
    </location>
</feature>
<accession>A0AAV4J802</accession>
<dbReference type="InterPro" id="IPR058912">
    <property type="entry name" value="HTH_animal"/>
</dbReference>
<dbReference type="Proteomes" id="UP000762676">
    <property type="component" value="Unassembled WGS sequence"/>
</dbReference>
<dbReference type="Gene3D" id="3.40.1440.10">
    <property type="entry name" value="GIY-YIG endonuclease"/>
    <property type="match status" value="1"/>
</dbReference>
<comment type="caution">
    <text evidence="3">The sequence shown here is derived from an EMBL/GenBank/DDBJ whole genome shotgun (WGS) entry which is preliminary data.</text>
</comment>
<evidence type="ECO:0000256" key="1">
    <source>
        <dbReference type="SAM" id="MobiDB-lite"/>
    </source>
</evidence>
<evidence type="ECO:0000313" key="4">
    <source>
        <dbReference type="Proteomes" id="UP000762676"/>
    </source>
</evidence>
<dbReference type="PROSITE" id="PS50878">
    <property type="entry name" value="RT_POL"/>
    <property type="match status" value="1"/>
</dbReference>
<dbReference type="InterPro" id="IPR000477">
    <property type="entry name" value="RT_dom"/>
</dbReference>
<dbReference type="AlphaFoldDB" id="A0AAV4J802"/>
<sequence>MTLPQQAYTHQSKFNSYFRALQYGSLLGAQILTFHKFQALPIARKRQNRRFIKHEKYIQLKQQAIQRTNTVVNVSSHPLTPAQTKLLIKNLSFCPTPHAINYIELSEDVYRFCRRLRLAEFFCDREDTETDNDADPPHATLPDFLRKPSPFTPDSGRDIALDTYIKAVITDIMTLRQKDFSPNLTSDEKTALKDLKTNTNIIIKPADKGGAVVVMNTADYTTECTKRLSNSLYMYYKKLESDPTATYNDTIKRVLQEGMDKQELDIKTGHSLLQPHPTPGRFYILQKIHKEGHPGRPIISGNGCPTEIISQFVDHHMKILVKSIPSYVQDDMDFLRKVHDINNSDPLPPDTLLCTMDVSGLYTNIPLEEGIAACRTALETGRERGAKPSSSFLCRLIHLILSLNFFTFSDTTYLQLYGTAMGTCMVPTYANIFMGAIEAGLLCAFPDKPLIWLRYIDDIFLIWTHGRAKLESFIAHANTFHPTSKFTSSISDTQIPFLDVMVSLKNNTLHTDLYSKPTDTLYYLHWSSCHPFHTKSSMPYSLAFRLIRICSCEETLTRRLTELTEHLKRRGFPLKHTQRAIHKAKETPRSTAIQRSRFPESETQKNRIPFVITYNPALPNISSILKKYFPILHTSPRCRRAIPHFPMAAFRRLKNLRDTVVHANIQKTHICGSRPCNIRRCLTCKLITTTSQFTSTVTGKTYNILHNLSCDSHNIIIISHHKHKMQKKYVGLTSQTLRKRFNTHRSNINNQRGDAVGLHFNLPEHDIGHLKVTPIDQLKNTDMIGLQNKETFWIKTLQTVTPQGINLDGQTSFPISRSAS</sequence>
<evidence type="ECO:0000313" key="3">
    <source>
        <dbReference type="EMBL" id="GFS18933.1"/>
    </source>
</evidence>
<evidence type="ECO:0000259" key="2">
    <source>
        <dbReference type="PROSITE" id="PS50878"/>
    </source>
</evidence>
<organism evidence="3 4">
    <name type="scientific">Elysia marginata</name>
    <dbReference type="NCBI Taxonomy" id="1093978"/>
    <lineage>
        <taxon>Eukaryota</taxon>
        <taxon>Metazoa</taxon>
        <taxon>Spiralia</taxon>
        <taxon>Lophotrochozoa</taxon>
        <taxon>Mollusca</taxon>
        <taxon>Gastropoda</taxon>
        <taxon>Heterobranchia</taxon>
        <taxon>Euthyneura</taxon>
        <taxon>Panpulmonata</taxon>
        <taxon>Sacoglossa</taxon>
        <taxon>Placobranchoidea</taxon>
        <taxon>Plakobranchidae</taxon>
        <taxon>Elysia</taxon>
    </lineage>
</organism>